<accession>A0A8S1VA27</accession>
<keyword evidence="3" id="KW-1185">Reference proteome</keyword>
<protein>
    <submittedName>
        <fullName evidence="2">Uncharacterized protein</fullName>
    </submittedName>
</protein>
<evidence type="ECO:0000313" key="2">
    <source>
        <dbReference type="EMBL" id="CAD8173441.1"/>
    </source>
</evidence>
<name>A0A8S1VA27_9CILI</name>
<dbReference type="EMBL" id="CAJJDO010000059">
    <property type="protein sequence ID" value="CAD8173441.1"/>
    <property type="molecule type" value="Genomic_DNA"/>
</dbReference>
<dbReference type="Proteomes" id="UP000689195">
    <property type="component" value="Unassembled WGS sequence"/>
</dbReference>
<proteinExistence type="predicted"/>
<organism evidence="2 3">
    <name type="scientific">Paramecium pentaurelia</name>
    <dbReference type="NCBI Taxonomy" id="43138"/>
    <lineage>
        <taxon>Eukaryota</taxon>
        <taxon>Sar</taxon>
        <taxon>Alveolata</taxon>
        <taxon>Ciliophora</taxon>
        <taxon>Intramacronucleata</taxon>
        <taxon>Oligohymenophorea</taxon>
        <taxon>Peniculida</taxon>
        <taxon>Parameciidae</taxon>
        <taxon>Paramecium</taxon>
    </lineage>
</organism>
<gene>
    <name evidence="2" type="ORF">PPENT_87.1.T0590127</name>
</gene>
<feature type="compositionally biased region" description="Acidic residues" evidence="1">
    <location>
        <begin position="64"/>
        <end position="84"/>
    </location>
</feature>
<comment type="caution">
    <text evidence="2">The sequence shown here is derived from an EMBL/GenBank/DDBJ whole genome shotgun (WGS) entry which is preliminary data.</text>
</comment>
<feature type="region of interest" description="Disordered" evidence="1">
    <location>
        <begin position="56"/>
        <end position="84"/>
    </location>
</feature>
<evidence type="ECO:0000313" key="3">
    <source>
        <dbReference type="Proteomes" id="UP000689195"/>
    </source>
</evidence>
<evidence type="ECO:0000256" key="1">
    <source>
        <dbReference type="SAM" id="MobiDB-lite"/>
    </source>
</evidence>
<dbReference type="AlphaFoldDB" id="A0A8S1VA27"/>
<reference evidence="2" key="1">
    <citation type="submission" date="2021-01" db="EMBL/GenBank/DDBJ databases">
        <authorList>
            <consortium name="Genoscope - CEA"/>
            <person name="William W."/>
        </authorList>
    </citation>
    <scope>NUCLEOTIDE SEQUENCE</scope>
</reference>
<sequence>MSMLKVTIKNKEVEIANEEYQYENIVQLMDKLKNAHGVVQNKIKEINTLGAEGVKKVKKNPKEEEQEENDDKGDDVNDCDQDNE</sequence>
<dbReference type="OrthoDB" id="310982at2759"/>